<proteinExistence type="predicted"/>
<evidence type="ECO:0000313" key="1">
    <source>
        <dbReference type="EMBL" id="KKN41466.1"/>
    </source>
</evidence>
<comment type="caution">
    <text evidence="1">The sequence shown here is derived from an EMBL/GenBank/DDBJ whole genome shotgun (WGS) entry which is preliminary data.</text>
</comment>
<organism evidence="1">
    <name type="scientific">marine sediment metagenome</name>
    <dbReference type="NCBI Taxonomy" id="412755"/>
    <lineage>
        <taxon>unclassified sequences</taxon>
        <taxon>metagenomes</taxon>
        <taxon>ecological metagenomes</taxon>
    </lineage>
</organism>
<dbReference type="AlphaFoldDB" id="A0A0F9SX64"/>
<sequence>MAHMRSFAPARRCESCTTLFRPRKDAIAKGRGRFCSQGCVGLSQAKPVVNVSRVLHLYVEEGKGIRQVAAEVEAGWKQVQRLLKRHGVLRPGGRYAPSSYSAKLYRQAAAKKLGRVLRRGELVHHIDGDHANMTEKNLFVTNRSGHQLLHRQLERMALRLVRNGLIQWQDDSYTFSSEMERQLKHV</sequence>
<gene>
    <name evidence="1" type="ORF">LCGC14_0722800</name>
</gene>
<name>A0A0F9SX64_9ZZZZ</name>
<protein>
    <recommendedName>
        <fullName evidence="2">HNH nuclease domain-containing protein</fullName>
    </recommendedName>
</protein>
<reference evidence="1" key="1">
    <citation type="journal article" date="2015" name="Nature">
        <title>Complex archaea that bridge the gap between prokaryotes and eukaryotes.</title>
        <authorList>
            <person name="Spang A."/>
            <person name="Saw J.H."/>
            <person name="Jorgensen S.L."/>
            <person name="Zaremba-Niedzwiedzka K."/>
            <person name="Martijn J."/>
            <person name="Lind A.E."/>
            <person name="van Eijk R."/>
            <person name="Schleper C."/>
            <person name="Guy L."/>
            <person name="Ettema T.J."/>
        </authorList>
    </citation>
    <scope>NUCLEOTIDE SEQUENCE</scope>
</reference>
<dbReference type="EMBL" id="LAZR01001645">
    <property type="protein sequence ID" value="KKN41466.1"/>
    <property type="molecule type" value="Genomic_DNA"/>
</dbReference>
<evidence type="ECO:0008006" key="2">
    <source>
        <dbReference type="Google" id="ProtNLM"/>
    </source>
</evidence>
<accession>A0A0F9SX64</accession>